<dbReference type="CDD" id="cd02440">
    <property type="entry name" value="AdoMet_MTases"/>
    <property type="match status" value="1"/>
</dbReference>
<keyword evidence="4 7" id="KW-0735">Signal-anchor</keyword>
<sequence>MSTSSTPLEPEPYLLKEKKLKLPLLAFLFLLLSLLTFFLISNSQKSPLYAVDFARPGPDSKPAIIPIHSAPAPLLPPSLPQQSPDSVSIDRRESVPAEPDADPIRWKLCDGAVAVDYIPCLDNWKAISALKSRRHMEHRERHCPDQTPRCLIPLPVGYRVPVPWPTSRDMIWYNNVPHPKLVDYKKDQRWVVKSGDYFVFPGGGTQFKEGVNHYVESIEKNLPIIKWGKNTRVILDVGCGVASFGGFLLDKNVITMSFAPKDEHEAQIQFALERGIPAILSVIGTQKLPFPDNVYDLIHCARCRVHWDADGGKPLMELNRLLRPGGFFIWSATPVYRDDKRDRQVWEGLDSFLMGEAMVSLTAALCWKVVKKTYDTSTSIGMVIYQKPTSPSCYMGRKENNPPLCDKTNRVNSSWYARLDSCLPQLPVASNGNLDMWPAPWPTRLSSRPPNLSLVGADEETFNKDTKHWGTLLSDVYLGGLDINWSAIQNVMDMNAGYGGFAAGLVNLPLWVMNVVPISAPDTLPVIFDRGLIGMYHDWCESFNTYPRTYDLLHASFLFGKLTQRCNIIDMAVEVDRILRPGGILLVQDTMDSIAKLSPILHTLHWSVTLNQQQFLVGRKGFWRPDEKTRL</sequence>
<evidence type="ECO:0000256" key="2">
    <source>
        <dbReference type="ARBA" id="ARBA00008361"/>
    </source>
</evidence>
<dbReference type="PANTHER" id="PTHR10108:SF887">
    <property type="entry name" value="METHYLTRANSFERASE PMT22-RELATED"/>
    <property type="match status" value="1"/>
</dbReference>
<evidence type="ECO:0000256" key="8">
    <source>
        <dbReference type="SAM" id="MobiDB-lite"/>
    </source>
</evidence>
<dbReference type="GO" id="GO:0032259">
    <property type="term" value="P:methylation"/>
    <property type="evidence" value="ECO:0007669"/>
    <property type="project" value="UniProtKB-KW"/>
</dbReference>
<evidence type="ECO:0000313" key="10">
    <source>
        <dbReference type="Proteomes" id="UP000249390"/>
    </source>
</evidence>
<dbReference type="FunFam" id="3.40.50.150:FF:000342">
    <property type="entry name" value="Probable methyltransferase PMT19"/>
    <property type="match status" value="1"/>
</dbReference>
<dbReference type="PANTHER" id="PTHR10108">
    <property type="entry name" value="SAM-DEPENDENT METHYLTRANSFERASE"/>
    <property type="match status" value="1"/>
</dbReference>
<dbReference type="EMBL" id="NQVE01000035">
    <property type="protein sequence ID" value="RAL52328.1"/>
    <property type="molecule type" value="Genomic_DNA"/>
</dbReference>
<evidence type="ECO:0000313" key="9">
    <source>
        <dbReference type="EMBL" id="RAL52328.1"/>
    </source>
</evidence>
<gene>
    <name evidence="9" type="ORF">DM860_016177</name>
</gene>
<reference evidence="9 10" key="1">
    <citation type="submission" date="2018-06" db="EMBL/GenBank/DDBJ databases">
        <title>The Genome of Cuscuta australis (Dodder) Provides Insight into the Evolution of Plant Parasitism.</title>
        <authorList>
            <person name="Liu H."/>
        </authorList>
    </citation>
    <scope>NUCLEOTIDE SEQUENCE [LARGE SCALE GENOMIC DNA]</scope>
    <source>
        <strain evidence="10">cv. Yunnan</strain>
        <tissue evidence="9">Vines</tissue>
    </source>
</reference>
<dbReference type="AlphaFoldDB" id="A0A328E6Q6"/>
<keyword evidence="10" id="KW-1185">Reference proteome</keyword>
<dbReference type="GO" id="GO:0008168">
    <property type="term" value="F:methyltransferase activity"/>
    <property type="evidence" value="ECO:0007669"/>
    <property type="project" value="UniProtKB-UniRule"/>
</dbReference>
<dbReference type="GO" id="GO:0005802">
    <property type="term" value="C:trans-Golgi network"/>
    <property type="evidence" value="ECO:0007669"/>
    <property type="project" value="TreeGrafter"/>
</dbReference>
<evidence type="ECO:0000256" key="4">
    <source>
        <dbReference type="ARBA" id="ARBA00022968"/>
    </source>
</evidence>
<feature type="transmembrane region" description="Helical" evidence="7">
    <location>
        <begin position="20"/>
        <end position="40"/>
    </location>
</feature>
<organism evidence="9 10">
    <name type="scientific">Cuscuta australis</name>
    <dbReference type="NCBI Taxonomy" id="267555"/>
    <lineage>
        <taxon>Eukaryota</taxon>
        <taxon>Viridiplantae</taxon>
        <taxon>Streptophyta</taxon>
        <taxon>Embryophyta</taxon>
        <taxon>Tracheophyta</taxon>
        <taxon>Spermatophyta</taxon>
        <taxon>Magnoliopsida</taxon>
        <taxon>eudicotyledons</taxon>
        <taxon>Gunneridae</taxon>
        <taxon>Pentapetalae</taxon>
        <taxon>asterids</taxon>
        <taxon>lamiids</taxon>
        <taxon>Solanales</taxon>
        <taxon>Convolvulaceae</taxon>
        <taxon>Cuscuteae</taxon>
        <taxon>Cuscuta</taxon>
        <taxon>Cuscuta subgen. Grammica</taxon>
        <taxon>Cuscuta sect. Cleistogrammica</taxon>
    </lineage>
</organism>
<accession>A0A328E6Q6</accession>
<dbReference type="Gene3D" id="3.40.50.150">
    <property type="entry name" value="Vaccinia Virus protein VP39"/>
    <property type="match status" value="1"/>
</dbReference>
<evidence type="ECO:0000256" key="6">
    <source>
        <dbReference type="ARBA" id="ARBA00037847"/>
    </source>
</evidence>
<keyword evidence="7" id="KW-1133">Transmembrane helix</keyword>
<evidence type="ECO:0000256" key="5">
    <source>
        <dbReference type="ARBA" id="ARBA00023180"/>
    </source>
</evidence>
<keyword evidence="7" id="KW-0472">Membrane</keyword>
<keyword evidence="5 7" id="KW-0325">Glycoprotein</keyword>
<dbReference type="InterPro" id="IPR029063">
    <property type="entry name" value="SAM-dependent_MTases_sf"/>
</dbReference>
<keyword evidence="3 7" id="KW-0489">Methyltransferase</keyword>
<comment type="caution">
    <text evidence="9">The sequence shown here is derived from an EMBL/GenBank/DDBJ whole genome shotgun (WGS) entry which is preliminary data.</text>
</comment>
<comment type="similarity">
    <text evidence="2 7">Belongs to the methyltransferase superfamily.</text>
</comment>
<keyword evidence="7" id="KW-0812">Transmembrane</keyword>
<dbReference type="Pfam" id="PF03141">
    <property type="entry name" value="Methyltransf_29"/>
    <property type="match status" value="1"/>
</dbReference>
<dbReference type="GO" id="GO:0005768">
    <property type="term" value="C:endosome"/>
    <property type="evidence" value="ECO:0007669"/>
    <property type="project" value="TreeGrafter"/>
</dbReference>
<dbReference type="InterPro" id="IPR004159">
    <property type="entry name" value="Put_SAM_MeTrfase"/>
</dbReference>
<evidence type="ECO:0000256" key="1">
    <source>
        <dbReference type="ARBA" id="ARBA00004606"/>
    </source>
</evidence>
<comment type="subcellular location">
    <subcellularLocation>
        <location evidence="6">Endomembrane system</location>
        <topology evidence="6">Single-pass membrane protein</topology>
    </subcellularLocation>
    <subcellularLocation>
        <location evidence="1 7">Membrane</location>
        <topology evidence="1 7">Single-pass type II membrane protein</topology>
    </subcellularLocation>
</comment>
<proteinExistence type="inferred from homology"/>
<feature type="region of interest" description="Disordered" evidence="8">
    <location>
        <begin position="71"/>
        <end position="98"/>
    </location>
</feature>
<dbReference type="GO" id="GO:0016020">
    <property type="term" value="C:membrane"/>
    <property type="evidence" value="ECO:0007669"/>
    <property type="project" value="UniProtKB-SubCell"/>
</dbReference>
<evidence type="ECO:0000256" key="3">
    <source>
        <dbReference type="ARBA" id="ARBA00022603"/>
    </source>
</evidence>
<evidence type="ECO:0000256" key="7">
    <source>
        <dbReference type="RuleBase" id="RU366043"/>
    </source>
</evidence>
<name>A0A328E6Q6_9ASTE</name>
<dbReference type="SUPFAM" id="SSF53335">
    <property type="entry name" value="S-adenosyl-L-methionine-dependent methyltransferases"/>
    <property type="match status" value="2"/>
</dbReference>
<dbReference type="EC" id="2.1.1.-" evidence="7"/>
<keyword evidence="7" id="KW-0808">Transferase</keyword>
<dbReference type="Proteomes" id="UP000249390">
    <property type="component" value="Unassembled WGS sequence"/>
</dbReference>
<protein>
    <recommendedName>
        <fullName evidence="7">Methyltransferase</fullName>
        <ecNumber evidence="7">2.1.1.-</ecNumber>
    </recommendedName>
</protein>